<keyword evidence="2" id="KW-1185">Reference proteome</keyword>
<dbReference type="Proteomes" id="UP000789366">
    <property type="component" value="Unassembled WGS sequence"/>
</dbReference>
<evidence type="ECO:0000313" key="2">
    <source>
        <dbReference type="Proteomes" id="UP000789366"/>
    </source>
</evidence>
<name>A0ACA9KGL6_9GLOM</name>
<proteinExistence type="predicted"/>
<evidence type="ECO:0000313" key="1">
    <source>
        <dbReference type="EMBL" id="CAG8472230.1"/>
    </source>
</evidence>
<gene>
    <name evidence="1" type="ORF">SPELUC_LOCUS1749</name>
</gene>
<protein>
    <submittedName>
        <fullName evidence="1">2339_t:CDS:1</fullName>
    </submittedName>
</protein>
<reference evidence="1" key="1">
    <citation type="submission" date="2021-06" db="EMBL/GenBank/DDBJ databases">
        <authorList>
            <person name="Kallberg Y."/>
            <person name="Tangrot J."/>
            <person name="Rosling A."/>
        </authorList>
    </citation>
    <scope>NUCLEOTIDE SEQUENCE</scope>
    <source>
        <strain evidence="1">28 12/20/2015</strain>
    </source>
</reference>
<dbReference type="EMBL" id="CAJVPW010000998">
    <property type="protein sequence ID" value="CAG8472230.1"/>
    <property type="molecule type" value="Genomic_DNA"/>
</dbReference>
<organism evidence="1 2">
    <name type="scientific">Cetraspora pellucida</name>
    <dbReference type="NCBI Taxonomy" id="1433469"/>
    <lineage>
        <taxon>Eukaryota</taxon>
        <taxon>Fungi</taxon>
        <taxon>Fungi incertae sedis</taxon>
        <taxon>Mucoromycota</taxon>
        <taxon>Glomeromycotina</taxon>
        <taxon>Glomeromycetes</taxon>
        <taxon>Diversisporales</taxon>
        <taxon>Gigasporaceae</taxon>
        <taxon>Cetraspora</taxon>
    </lineage>
</organism>
<accession>A0ACA9KGL6</accession>
<sequence>MIYTDKCPVLSDTEWRDNCQFPAMLDGETPSEWKKRIWDQLMHYRNNNCLGGNKNCDQFVYVDKRVGYNSCLNYKMGEHWHTNCTRNKYGDISFKEYMELKQKPEVENDIFQAKKIRAVNIIAKKWLEYMYQPDGLCASELAQHYQLLWAI</sequence>
<comment type="caution">
    <text evidence="1">The sequence shown here is derived from an EMBL/GenBank/DDBJ whole genome shotgun (WGS) entry which is preliminary data.</text>
</comment>